<dbReference type="GO" id="GO:0016020">
    <property type="term" value="C:membrane"/>
    <property type="evidence" value="ECO:0007669"/>
    <property type="project" value="UniProtKB-SubCell"/>
</dbReference>
<evidence type="ECO:0000256" key="6">
    <source>
        <dbReference type="ARBA" id="ARBA00023065"/>
    </source>
</evidence>
<dbReference type="GO" id="GO:0034220">
    <property type="term" value="P:monoatomic ion transmembrane transport"/>
    <property type="evidence" value="ECO:0007669"/>
    <property type="project" value="UniProtKB-KW"/>
</dbReference>
<evidence type="ECO:0000313" key="10">
    <source>
        <dbReference type="EMBL" id="PON51807.1"/>
    </source>
</evidence>
<keyword evidence="3" id="KW-0813">Transport</keyword>
<proteinExistence type="inferred from homology"/>
<sequence length="452" mass="50317">MASPCQQNSGTHLCIFCKLWGKVVQFSLKLKKLGEEDPRRIVHSFKVGLAITSVSLFYYFKPLYDGFGVAAMWAVLTVVVVFEFSVGATLGKGFNRVLATLVAGALGVGTHCIATLSGESREPLLLALFVFIIAAVVTFLRFFPEMKARYDYGLMIFILTFSLVSVSAYRDDEVIDLALTRLNAIMIGTFTTVVICILIRPVWIGVEFHKLIAGNLEKLGNFLDGFADEHFLVSEKVCNSKDKSFLEGYKSVLTSKSNEETMAHLARWEPGHGRFRLRHPWTQYLKVGNIARQCAYKIETLNSYLRSEIQTPQEDRSKINEPCKIISSECGKALKKLASTIRKMEKTSDLAELHIANSKVAAENLKTILNAGPWKDSNPLEIMPAATVASLLLEVISCTEKAVEAVHELESLAHFKIPEQRLTPENQPESLAENQKDINATHDHLVTITMDG</sequence>
<evidence type="ECO:0000313" key="11">
    <source>
        <dbReference type="Proteomes" id="UP000237105"/>
    </source>
</evidence>
<dbReference type="EMBL" id="JXTB01000228">
    <property type="protein sequence ID" value="PON51807.1"/>
    <property type="molecule type" value="Genomic_DNA"/>
</dbReference>
<feature type="transmembrane region" description="Helical" evidence="9">
    <location>
        <begin position="124"/>
        <end position="143"/>
    </location>
</feature>
<evidence type="ECO:0000256" key="4">
    <source>
        <dbReference type="ARBA" id="ARBA00022692"/>
    </source>
</evidence>
<keyword evidence="4 9" id="KW-0812">Transmembrane</keyword>
<evidence type="ECO:0000256" key="7">
    <source>
        <dbReference type="ARBA" id="ARBA00023136"/>
    </source>
</evidence>
<evidence type="ECO:0000256" key="1">
    <source>
        <dbReference type="ARBA" id="ARBA00004141"/>
    </source>
</evidence>
<dbReference type="STRING" id="3476.A0A2P5BSM3"/>
<protein>
    <submittedName>
        <fullName evidence="10">Aluminum-activated malate transporter</fullName>
    </submittedName>
</protein>
<gene>
    <name evidence="10" type="ORF">PanWU01x14_213770</name>
</gene>
<dbReference type="OrthoDB" id="68611at2759"/>
<keyword evidence="7 9" id="KW-0472">Membrane</keyword>
<dbReference type="Proteomes" id="UP000237105">
    <property type="component" value="Unassembled WGS sequence"/>
</dbReference>
<dbReference type="Pfam" id="PF11744">
    <property type="entry name" value="ALMT"/>
    <property type="match status" value="1"/>
</dbReference>
<feature type="transmembrane region" description="Helical" evidence="9">
    <location>
        <begin position="150"/>
        <end position="170"/>
    </location>
</feature>
<comment type="subcellular location">
    <subcellularLocation>
        <location evidence="1">Membrane</location>
        <topology evidence="1">Multi-pass membrane protein</topology>
    </subcellularLocation>
</comment>
<keyword evidence="6" id="KW-0406">Ion transport</keyword>
<reference evidence="11" key="1">
    <citation type="submission" date="2016-06" db="EMBL/GenBank/DDBJ databases">
        <title>Parallel loss of symbiosis genes in relatives of nitrogen-fixing non-legume Parasponia.</title>
        <authorList>
            <person name="Van Velzen R."/>
            <person name="Holmer R."/>
            <person name="Bu F."/>
            <person name="Rutten L."/>
            <person name="Van Zeijl A."/>
            <person name="Liu W."/>
            <person name="Santuari L."/>
            <person name="Cao Q."/>
            <person name="Sharma T."/>
            <person name="Shen D."/>
            <person name="Roswanjaya Y."/>
            <person name="Wardhani T."/>
            <person name="Kalhor M.S."/>
            <person name="Jansen J."/>
            <person name="Van den Hoogen J."/>
            <person name="Gungor B."/>
            <person name="Hartog M."/>
            <person name="Hontelez J."/>
            <person name="Verver J."/>
            <person name="Yang W.-C."/>
            <person name="Schijlen E."/>
            <person name="Repin R."/>
            <person name="Schilthuizen M."/>
            <person name="Schranz E."/>
            <person name="Heidstra R."/>
            <person name="Miyata K."/>
            <person name="Fedorova E."/>
            <person name="Kohlen W."/>
            <person name="Bisseling T."/>
            <person name="Smit S."/>
            <person name="Geurts R."/>
        </authorList>
    </citation>
    <scope>NUCLEOTIDE SEQUENCE [LARGE SCALE GENOMIC DNA]</scope>
    <source>
        <strain evidence="11">cv. WU1-14</strain>
    </source>
</reference>
<organism evidence="10 11">
    <name type="scientific">Parasponia andersonii</name>
    <name type="common">Sponia andersonii</name>
    <dbReference type="NCBI Taxonomy" id="3476"/>
    <lineage>
        <taxon>Eukaryota</taxon>
        <taxon>Viridiplantae</taxon>
        <taxon>Streptophyta</taxon>
        <taxon>Embryophyta</taxon>
        <taxon>Tracheophyta</taxon>
        <taxon>Spermatophyta</taxon>
        <taxon>Magnoliopsida</taxon>
        <taxon>eudicotyledons</taxon>
        <taxon>Gunneridae</taxon>
        <taxon>Pentapetalae</taxon>
        <taxon>rosids</taxon>
        <taxon>fabids</taxon>
        <taxon>Rosales</taxon>
        <taxon>Cannabaceae</taxon>
        <taxon>Parasponia</taxon>
    </lineage>
</organism>
<name>A0A2P5BSM3_PARAD</name>
<comment type="caution">
    <text evidence="10">The sequence shown here is derived from an EMBL/GenBank/DDBJ whole genome shotgun (WGS) entry which is preliminary data.</text>
</comment>
<evidence type="ECO:0000256" key="9">
    <source>
        <dbReference type="SAM" id="Phobius"/>
    </source>
</evidence>
<evidence type="ECO:0000256" key="2">
    <source>
        <dbReference type="ARBA" id="ARBA00007079"/>
    </source>
</evidence>
<keyword evidence="5 9" id="KW-1133">Transmembrane helix</keyword>
<accession>A0A2P5BSM3</accession>
<comment type="similarity">
    <text evidence="2">Belongs to the aromatic acid exporter (TC 2.A.85) family.</text>
</comment>
<feature type="transmembrane region" description="Helical" evidence="9">
    <location>
        <begin position="98"/>
        <end position="118"/>
    </location>
</feature>
<feature type="transmembrane region" description="Helical" evidence="9">
    <location>
        <begin position="66"/>
        <end position="86"/>
    </location>
</feature>
<dbReference type="InterPro" id="IPR020966">
    <property type="entry name" value="ALMT"/>
</dbReference>
<evidence type="ECO:0000256" key="3">
    <source>
        <dbReference type="ARBA" id="ARBA00022448"/>
    </source>
</evidence>
<evidence type="ECO:0000256" key="8">
    <source>
        <dbReference type="ARBA" id="ARBA00023303"/>
    </source>
</evidence>
<dbReference type="PANTHER" id="PTHR31086">
    <property type="entry name" value="ALUMINUM-ACTIVATED MALATE TRANSPORTER 10"/>
    <property type="match status" value="1"/>
</dbReference>
<keyword evidence="8" id="KW-0407">Ion channel</keyword>
<evidence type="ECO:0000256" key="5">
    <source>
        <dbReference type="ARBA" id="ARBA00022989"/>
    </source>
</evidence>
<dbReference type="AlphaFoldDB" id="A0A2P5BSM3"/>
<keyword evidence="11" id="KW-1185">Reference proteome</keyword>
<feature type="transmembrane region" description="Helical" evidence="9">
    <location>
        <begin position="41"/>
        <end position="60"/>
    </location>
</feature>
<dbReference type="GO" id="GO:0015743">
    <property type="term" value="P:malate transport"/>
    <property type="evidence" value="ECO:0007669"/>
    <property type="project" value="InterPro"/>
</dbReference>
<feature type="transmembrane region" description="Helical" evidence="9">
    <location>
        <begin position="182"/>
        <end position="203"/>
    </location>
</feature>